<reference evidence="2" key="2">
    <citation type="submission" date="2024-04" db="EMBL/GenBank/DDBJ databases">
        <authorList>
            <person name="Chen Y."/>
            <person name="Shah S."/>
            <person name="Dougan E. K."/>
            <person name="Thang M."/>
            <person name="Chan C."/>
        </authorList>
    </citation>
    <scope>NUCLEOTIDE SEQUENCE [LARGE SCALE GENOMIC DNA]</scope>
</reference>
<gene>
    <name evidence="1" type="ORF">C1SCF055_LOCUS29564</name>
</gene>
<comment type="caution">
    <text evidence="1">The sequence shown here is derived from an EMBL/GenBank/DDBJ whole genome shotgun (WGS) entry which is preliminary data.</text>
</comment>
<dbReference type="EMBL" id="CAMXCT020003321">
    <property type="protein sequence ID" value="CAL1157092.1"/>
    <property type="molecule type" value="Genomic_DNA"/>
</dbReference>
<evidence type="ECO:0000313" key="2">
    <source>
        <dbReference type="EMBL" id="CAL1157092.1"/>
    </source>
</evidence>
<keyword evidence="3" id="KW-1185">Reference proteome</keyword>
<sequence length="139" mass="15477">MLCPFGCPFIDSSAEDSQRKLDLVRRPPWKTRMDFNGTWVFNAGRAVFPAEPYIHLYILEELIFLNGRNVTIPGLWASAAKVSQSETFFSDAGRNLLQPGFQGVAGFNVTPNSTLPLLIENLKVGGRDNKMKVIEIVSC</sequence>
<dbReference type="AlphaFoldDB" id="A0A9P1GAZ6"/>
<evidence type="ECO:0000313" key="1">
    <source>
        <dbReference type="EMBL" id="CAI4003717.1"/>
    </source>
</evidence>
<accession>A0A9P1GAZ6</accession>
<organism evidence="1">
    <name type="scientific">Cladocopium goreaui</name>
    <dbReference type="NCBI Taxonomy" id="2562237"/>
    <lineage>
        <taxon>Eukaryota</taxon>
        <taxon>Sar</taxon>
        <taxon>Alveolata</taxon>
        <taxon>Dinophyceae</taxon>
        <taxon>Suessiales</taxon>
        <taxon>Symbiodiniaceae</taxon>
        <taxon>Cladocopium</taxon>
    </lineage>
</organism>
<proteinExistence type="predicted"/>
<dbReference type="EMBL" id="CAMXCT010003321">
    <property type="protein sequence ID" value="CAI4003717.1"/>
    <property type="molecule type" value="Genomic_DNA"/>
</dbReference>
<reference evidence="1" key="1">
    <citation type="submission" date="2022-10" db="EMBL/GenBank/DDBJ databases">
        <authorList>
            <person name="Chen Y."/>
            <person name="Dougan E. K."/>
            <person name="Chan C."/>
            <person name="Rhodes N."/>
            <person name="Thang M."/>
        </authorList>
    </citation>
    <scope>NUCLEOTIDE SEQUENCE</scope>
</reference>
<evidence type="ECO:0000313" key="3">
    <source>
        <dbReference type="Proteomes" id="UP001152797"/>
    </source>
</evidence>
<dbReference type="EMBL" id="CAMXCT030003321">
    <property type="protein sequence ID" value="CAL4791029.1"/>
    <property type="molecule type" value="Genomic_DNA"/>
</dbReference>
<name>A0A9P1GAZ6_9DINO</name>
<dbReference type="Proteomes" id="UP001152797">
    <property type="component" value="Unassembled WGS sequence"/>
</dbReference>
<protein>
    <submittedName>
        <fullName evidence="1">Uncharacterized protein</fullName>
    </submittedName>
</protein>